<evidence type="ECO:0000259" key="2">
    <source>
        <dbReference type="PROSITE" id="PS51747"/>
    </source>
</evidence>
<dbReference type="InterPro" id="IPR027417">
    <property type="entry name" value="P-loop_NTPase"/>
</dbReference>
<dbReference type="Gene3D" id="3.40.50.300">
    <property type="entry name" value="P-loop containing nucleotide triphosphate hydrolases"/>
    <property type="match status" value="1"/>
</dbReference>
<keyword evidence="1" id="KW-0378">Hydrolase</keyword>
<dbReference type="Gene3D" id="3.40.140.10">
    <property type="entry name" value="Cytidine Deaminase, domain 2"/>
    <property type="match status" value="1"/>
</dbReference>
<name>A0A7X9U349_9GAMM</name>
<dbReference type="Pfam" id="PF00383">
    <property type="entry name" value="dCMP_cyt_deam_1"/>
    <property type="match status" value="1"/>
</dbReference>
<dbReference type="PANTHER" id="PTHR11086">
    <property type="entry name" value="DEOXYCYTIDYLATE DEAMINASE-RELATED"/>
    <property type="match status" value="1"/>
</dbReference>
<dbReference type="SUPFAM" id="SSF53927">
    <property type="entry name" value="Cytidine deaminase-like"/>
    <property type="match status" value="1"/>
</dbReference>
<gene>
    <name evidence="3" type="ORF">HHL01_00530</name>
</gene>
<dbReference type="Proteomes" id="UP000519126">
    <property type="component" value="Unassembled WGS sequence"/>
</dbReference>
<dbReference type="PANTHER" id="PTHR11086:SF18">
    <property type="entry name" value="DEOXYCYTIDYLATE DEAMINASE"/>
    <property type="match status" value="1"/>
</dbReference>
<dbReference type="GO" id="GO:0005737">
    <property type="term" value="C:cytoplasm"/>
    <property type="evidence" value="ECO:0007669"/>
    <property type="project" value="TreeGrafter"/>
</dbReference>
<dbReference type="GO" id="GO:0004132">
    <property type="term" value="F:dCMP deaminase activity"/>
    <property type="evidence" value="ECO:0007669"/>
    <property type="project" value="TreeGrafter"/>
</dbReference>
<dbReference type="EMBL" id="JABBCX010000001">
    <property type="protein sequence ID" value="NMF46671.1"/>
    <property type="molecule type" value="Genomic_DNA"/>
</dbReference>
<dbReference type="InterPro" id="IPR015517">
    <property type="entry name" value="dCMP_deaminase-rel"/>
</dbReference>
<evidence type="ECO:0000313" key="3">
    <source>
        <dbReference type="EMBL" id="NMF46671.1"/>
    </source>
</evidence>
<evidence type="ECO:0000313" key="4">
    <source>
        <dbReference type="Proteomes" id="UP000519126"/>
    </source>
</evidence>
<protein>
    <submittedName>
        <fullName evidence="3">Deoxycytidylate deaminase</fullName>
    </submittedName>
</protein>
<dbReference type="PROSITE" id="PS51747">
    <property type="entry name" value="CYT_DCMP_DEAMINASES_2"/>
    <property type="match status" value="1"/>
</dbReference>
<proteinExistence type="predicted"/>
<organism evidence="3 4">
    <name type="scientific">Pseudoalteromonas arctica</name>
    <dbReference type="NCBI Taxonomy" id="394751"/>
    <lineage>
        <taxon>Bacteria</taxon>
        <taxon>Pseudomonadati</taxon>
        <taxon>Pseudomonadota</taxon>
        <taxon>Gammaproteobacteria</taxon>
        <taxon>Alteromonadales</taxon>
        <taxon>Pseudoalteromonadaceae</taxon>
        <taxon>Pseudoalteromonas</taxon>
    </lineage>
</organism>
<dbReference type="AlphaFoldDB" id="A0A7X9U349"/>
<evidence type="ECO:0000256" key="1">
    <source>
        <dbReference type="ARBA" id="ARBA00022801"/>
    </source>
</evidence>
<dbReference type="InterPro" id="IPR016193">
    <property type="entry name" value="Cytidine_deaminase-like"/>
</dbReference>
<dbReference type="RefSeq" id="WP_170070703.1">
    <property type="nucleotide sequence ID" value="NZ_JABBCX010000001.1"/>
</dbReference>
<dbReference type="InterPro" id="IPR002125">
    <property type="entry name" value="CMP_dCMP_dom"/>
</dbReference>
<feature type="domain" description="CMP/dCMP-type deaminase" evidence="2">
    <location>
        <begin position="332"/>
        <end position="519"/>
    </location>
</feature>
<comment type="caution">
    <text evidence="3">The sequence shown here is derived from an EMBL/GenBank/DDBJ whole genome shotgun (WGS) entry which is preliminary data.</text>
</comment>
<sequence>MSNSNEYLTSALEKLHSKNEDFIIIGLTGRTGSGCTSTAKILSTDKAELKHSLFSEPTAENNLQRKEKILNKFYQKNWHPFIHLRVSSILTYLLLDNLTEEEIKTFLSTQDSIRNSDITFFLSLQIKLKENKSKLSKSDFFVNHLEELTKSIREQLDNETFVKLYQALGRNARRSGCVSKSNMVKGKFFTIAQNIKYIINKLHEENKENQQSTYITIDAIRNPLEASYFQERFSAFYLLAVSCDEEVRKSRLKEKGFSDESISEIDKVEYASLDLRDRKSFTDQDIPGCLQKADVYIDSNAQNGDSDTFQILTNQLIKLVSLAQKPGLITPTPEERCMQIAYASKLNSGCLSRQVGAVVTMNNFSIKAVGWNDAPYGQVPCNLRSVDNLENREDLEAYSPFELQDTEFRNHMKGKHQKLIKVNKKGYNLSYCFKSEYNQIKGDKNQVHTRSLHAEENAFLQMSKDGGSGINGGFLFTTASPCELCAKKAYQLGMKRIYYIDPYPGISLSHILTSGKQEMQPQMVLFNGAIGRAFHKLYTPIAAYKDELNAMIE</sequence>
<reference evidence="3 4" key="1">
    <citation type="submission" date="2020-04" db="EMBL/GenBank/DDBJ databases">
        <title>Genome Sequencing and Assembley of Pseudoalteromonas artica.</title>
        <authorList>
            <person name="Akerly B."/>
            <person name="Cook G."/>
        </authorList>
    </citation>
    <scope>NUCLEOTIDE SEQUENCE [LARGE SCALE GENOMIC DNA]</scope>
    <source>
        <strain evidence="3 4">NEC-BIFX-0059</strain>
    </source>
</reference>
<accession>A0A7X9U349</accession>